<evidence type="ECO:0000256" key="2">
    <source>
        <dbReference type="SAM" id="Phobius"/>
    </source>
</evidence>
<dbReference type="EMBL" id="JACRTI010000012">
    <property type="protein sequence ID" value="MBC8601457.1"/>
    <property type="molecule type" value="Genomic_DNA"/>
</dbReference>
<keyword evidence="2" id="KW-0812">Transmembrane</keyword>
<evidence type="ECO:0000256" key="1">
    <source>
        <dbReference type="SAM" id="Coils"/>
    </source>
</evidence>
<dbReference type="PANTHER" id="PTHR32309:SF13">
    <property type="entry name" value="FERRIC ENTEROBACTIN TRANSPORT PROTEIN FEPE"/>
    <property type="match status" value="1"/>
</dbReference>
<reference evidence="3 6" key="2">
    <citation type="submission" date="2020-08" db="EMBL/GenBank/DDBJ databases">
        <title>Genome public.</title>
        <authorList>
            <person name="Liu C."/>
            <person name="Sun Q."/>
        </authorList>
    </citation>
    <scope>NUCLEOTIDE SEQUENCE [LARGE SCALE GENOMIC DNA]</scope>
    <source>
        <strain evidence="3 6">426_9</strain>
    </source>
</reference>
<feature type="transmembrane region" description="Helical" evidence="2">
    <location>
        <begin position="14"/>
        <end position="33"/>
    </location>
</feature>
<dbReference type="GO" id="GO:0004713">
    <property type="term" value="F:protein tyrosine kinase activity"/>
    <property type="evidence" value="ECO:0007669"/>
    <property type="project" value="TreeGrafter"/>
</dbReference>
<gene>
    <name evidence="4" type="ORF">DWU89_07100</name>
    <name evidence="3" type="ORF">H8784_06935</name>
</gene>
<protein>
    <submittedName>
        <fullName evidence="4">Uncharacterized protein</fullName>
    </submittedName>
</protein>
<sequence length="720" mass="83078">MNITLYIIRFLYRIRYQLIFGSVIVTGLVIYFSRFIPKTYTVKTTIYTGIVTDTGLNSDQQPTNWKSVENMFDNLVKLTKEKGVQKNIAIKLLAINLVHGNLDEDNLYIRAKNYKDLIKTIPADLLQLVDRSSEEKTIENFMKYMKNDPENYLYGLLNNDGPFYSYKTLSTLVAKRLDNSDLIEISYQTTDPGITLSTVKLIYDELRSAYEDIRYKTTNDIVAYYEKELKKQQIKLSGLEDKLVNYNVENSVINYPEQTKAIANSFSDFEDRYEATRRAYESADKIILEMEQYMNTRTKLVKANEEFIQALNEISSINGKITEIETFNSEEMQAKDTELQEYKTQLKNAEQKISSLTTMINSYKESKEGVAVDGLVDEWLKQTIAKTKAKAELDVLEQRKKVYNEQYKIYSPIGTQLDRQQREIKILEQSYLQMLHALNMAKMKQKDIQLTSATLRMISEPTFPIMSDKSKRMLLVIGAFMGSLLLIIGFNLLIELLDRTLRDADRAKRLTGLPVLAAFTGHINLKYRGFTKASNRVVAAYCCNQLNVFLRLGQTAIINLISFGEQEGKSFIASYLQEYWEDLGFNVKIITYGKDYNSQSMVYAQAQSIFNIYEPPYGQDSPDILIVEYPPLREYTISTDLLQEAQVNLLVADACRVWATSDTQLLDHFRKQIKEKPLYLLLNRTEREFVEDFTGQLPPYSGLKNLIFRLNQFGITANKA</sequence>
<dbReference type="Proteomes" id="UP000256321">
    <property type="component" value="Unassembled WGS sequence"/>
</dbReference>
<keyword evidence="2" id="KW-0472">Membrane</keyword>
<keyword evidence="2" id="KW-1133">Transmembrane helix</keyword>
<accession>A0A3D8HFN7</accession>
<dbReference type="Proteomes" id="UP000629596">
    <property type="component" value="Unassembled WGS sequence"/>
</dbReference>
<dbReference type="RefSeq" id="WP_115498951.1">
    <property type="nucleotide sequence ID" value="NZ_JACRTI010000012.1"/>
</dbReference>
<evidence type="ECO:0000313" key="6">
    <source>
        <dbReference type="Proteomes" id="UP000629596"/>
    </source>
</evidence>
<evidence type="ECO:0000313" key="5">
    <source>
        <dbReference type="Proteomes" id="UP000256321"/>
    </source>
</evidence>
<proteinExistence type="predicted"/>
<reference evidence="4 5" key="1">
    <citation type="submission" date="2018-07" db="EMBL/GenBank/DDBJ databases">
        <title>Parabacteroides acidifaciens nov. sp., isolated from human feces.</title>
        <authorList>
            <person name="Wang Y.J."/>
        </authorList>
    </citation>
    <scope>NUCLEOTIDE SEQUENCE [LARGE SCALE GENOMIC DNA]</scope>
    <source>
        <strain evidence="4 5">426-9</strain>
    </source>
</reference>
<dbReference type="AlphaFoldDB" id="A0A3D8HFN7"/>
<feature type="coiled-coil region" evidence="1">
    <location>
        <begin position="222"/>
        <end position="249"/>
    </location>
</feature>
<dbReference type="InterPro" id="IPR050445">
    <property type="entry name" value="Bact_polysacc_biosynth/exp"/>
</dbReference>
<comment type="caution">
    <text evidence="4">The sequence shown here is derived from an EMBL/GenBank/DDBJ whole genome shotgun (WGS) entry which is preliminary data.</text>
</comment>
<evidence type="ECO:0000313" key="3">
    <source>
        <dbReference type="EMBL" id="MBC8601457.1"/>
    </source>
</evidence>
<name>A0A3D8HFN7_9BACT</name>
<dbReference type="EMBL" id="QREV01000012">
    <property type="protein sequence ID" value="RDU49783.1"/>
    <property type="molecule type" value="Genomic_DNA"/>
</dbReference>
<keyword evidence="1" id="KW-0175">Coiled coil</keyword>
<keyword evidence="6" id="KW-1185">Reference proteome</keyword>
<feature type="coiled-coil region" evidence="1">
    <location>
        <begin position="332"/>
        <end position="406"/>
    </location>
</feature>
<evidence type="ECO:0000313" key="4">
    <source>
        <dbReference type="EMBL" id="RDU49783.1"/>
    </source>
</evidence>
<feature type="transmembrane region" description="Helical" evidence="2">
    <location>
        <begin position="473"/>
        <end position="494"/>
    </location>
</feature>
<dbReference type="GO" id="GO:0005886">
    <property type="term" value="C:plasma membrane"/>
    <property type="evidence" value="ECO:0007669"/>
    <property type="project" value="TreeGrafter"/>
</dbReference>
<organism evidence="4 5">
    <name type="scientific">Parabacteroides acidifaciens</name>
    <dbReference type="NCBI Taxonomy" id="2290935"/>
    <lineage>
        <taxon>Bacteria</taxon>
        <taxon>Pseudomonadati</taxon>
        <taxon>Bacteroidota</taxon>
        <taxon>Bacteroidia</taxon>
        <taxon>Bacteroidales</taxon>
        <taxon>Tannerellaceae</taxon>
        <taxon>Parabacteroides</taxon>
    </lineage>
</organism>
<dbReference type="PANTHER" id="PTHR32309">
    <property type="entry name" value="TYROSINE-PROTEIN KINASE"/>
    <property type="match status" value="1"/>
</dbReference>